<feature type="domain" description="CobN/magnesium chelatase" evidence="5">
    <location>
        <begin position="856"/>
        <end position="1316"/>
    </location>
</feature>
<sequence>MLRRTAHLILLTLLLTALPAQAAKLVGVVSERSAATLAAGAHRYLDAHPGHEVVLRTRAQLAELSDEQVASLWADADAVFMAGIFGDAAPRLRRLLQQAPPPEGAPVLIVSSARSVVRASRFDGERPLADLAGDDLEVIRADPAADEDPLAFTRELAAEHPAQADWLRGRAYWRGRGAENAANLLAWLLDQGGAEVTAGEPQPAAPLRYYQNGEVVAADELDLPADEPAVAVLAYDDGDQAGQRELLDGLCAAVEDQGPACFTVLARWGEASQQAVARLEEVSAPAELGAVVSLQNFVVGGSDGRKAVTELLTELDVPVLKGIRLTDRTRQEWRVSADGLPQDSIHYRVGMPELQGASQPLVLAATEPEHTDPRTGLRFATTRPLDGEVAVMAERAANWIRLRNKPNADKRIGLLYYNHPPGRHNIGADNLDVPRSLMAILRNLKRAGYTTGPLPESHEALLDRMQERGVNLPENRAEQERLHAKVPTLSAADYREWFDTLPDAVRAEMTDGPLGYLHQTLHEAERAGRPDLGRGLLGRMHGDLRHLLEGADHPATERARDLLDQLRAEYEALLAEKADASWEQAEELVSGLRDTGIEGLHGWGEAPGRVMVHDDDLLLPGLRFGNVWIGPQPPRGWEVNEELLHANLAVPPPHQYLGYYHWLRDEFEVDALVHLGRHSTYEFLPRRRVGLTDTDYPRLIAGSVPGIYPYIVDGVGEGLQAKRRGLAVMVDHLTPPLSTTPLYDQLLQLRGLVESFESAEGQGSTAARERALERIRAKIAELDMAGELESELRAERNNPDLTLDKVGGDLLVHEVGHHLTEMQEEFMPRGLHIFGTDWAAEERRMMLQSMAGAGEVRDEWRRKLRVSPQREMDALLAGLDGEFVAPGKGNDPIRTPEVLPTGRNFFGLNGNLLPSRVGWEMGVRMAENAREEGSDGAPKGSEAVVLWASDTVRDEGAMVAFGLDMLGIKPVWNSRGIVEGIQRQPLESGRYRRDVLFTTSGLFRDLYGQLNGWLDQSVRLALDGASQTIREKHPALTPALEAALKPLGELRDAGTESLARNLVAAHWVADTREAVDQGADPAAAGQDAIYRIYGDAPGSYGAGVNRMAERSGSWKERGEIADAYRRRMGHVYGAEAGGESAHDGLTRNLGRVERTYLGRASNLYGLMDNNDAFDYLGGLSMAVEAVSGTAPDNRIIDHSNPDDPQMQGLESALLQELRGRYLNPAWLKGQMEHGYAGARTMGSKFMEYLWGWQVTNPRIIDDWVWQEVKSVYMDDKHDLQLDEFLAEGNRAHVRTNMLAIMNVAIQKEFWDASQATQKELAEKLAKAVVENGLPGSGHTRPKHPVFDHVKAQIGDDLARALDQRLRAAGGAQPQGAEGGVTSVTEVRQPPEQQSSRSAAEVAREETGASPERQGQQQAEQQRERQQEQQRDSHLPWFLWATGGLALLLLAGGLYNGMRSGGNHV</sequence>
<keyword evidence="3" id="KW-0472">Membrane</keyword>
<accession>A0A1I1Q5N4</accession>
<feature type="chain" id="PRO_5011612110" evidence="4">
    <location>
        <begin position="23"/>
        <end position="1464"/>
    </location>
</feature>
<keyword evidence="4" id="KW-0732">Signal</keyword>
<feature type="transmembrane region" description="Helical" evidence="3">
    <location>
        <begin position="1436"/>
        <end position="1454"/>
    </location>
</feature>
<feature type="domain" description="CobN/magnesium chelatase" evidence="5">
    <location>
        <begin position="171"/>
        <end position="511"/>
    </location>
</feature>
<feature type="coiled-coil region" evidence="1">
    <location>
        <begin position="556"/>
        <end position="583"/>
    </location>
</feature>
<feature type="domain" description="CobN/magnesium chelatase" evidence="5">
    <location>
        <begin position="601"/>
        <end position="851"/>
    </location>
</feature>
<dbReference type="RefSeq" id="WP_093427648.1">
    <property type="nucleotide sequence ID" value="NZ_FOMJ01000002.1"/>
</dbReference>
<feature type="compositionally biased region" description="Basic and acidic residues" evidence="2">
    <location>
        <begin position="1420"/>
        <end position="1429"/>
    </location>
</feature>
<dbReference type="InterPro" id="IPR003672">
    <property type="entry name" value="CobN/Mg_chltase"/>
</dbReference>
<protein>
    <submittedName>
        <fullName evidence="6">Cobaltochelatase CobN</fullName>
    </submittedName>
</protein>
<evidence type="ECO:0000256" key="1">
    <source>
        <dbReference type="SAM" id="Coils"/>
    </source>
</evidence>
<keyword evidence="3" id="KW-0812">Transmembrane</keyword>
<feature type="region of interest" description="Disordered" evidence="2">
    <location>
        <begin position="1367"/>
        <end position="1429"/>
    </location>
</feature>
<dbReference type="PANTHER" id="PTHR44119">
    <property type="entry name" value="MAGNESIUM-CHELATASE SUBUNIT CHLH, CHLOROPLASTIC"/>
    <property type="match status" value="1"/>
</dbReference>
<gene>
    <name evidence="6" type="ORF">SAMN05660831_00995</name>
</gene>
<dbReference type="PANTHER" id="PTHR44119:SF4">
    <property type="entry name" value="AEROBIC COBALTOCHELATASE SUBUNIT COBN"/>
    <property type="match status" value="1"/>
</dbReference>
<dbReference type="Proteomes" id="UP000198611">
    <property type="component" value="Unassembled WGS sequence"/>
</dbReference>
<dbReference type="CDD" id="cd10150">
    <property type="entry name" value="CobN_like"/>
    <property type="match status" value="1"/>
</dbReference>
<name>A0A1I1Q5N4_9GAMM</name>
<organism evidence="6 7">
    <name type="scientific">Thiohalospira halophila DSM 15071</name>
    <dbReference type="NCBI Taxonomy" id="1123397"/>
    <lineage>
        <taxon>Bacteria</taxon>
        <taxon>Pseudomonadati</taxon>
        <taxon>Pseudomonadota</taxon>
        <taxon>Gammaproteobacteria</taxon>
        <taxon>Thiohalospirales</taxon>
        <taxon>Thiohalospiraceae</taxon>
        <taxon>Thiohalospira</taxon>
    </lineage>
</organism>
<feature type="compositionally biased region" description="Polar residues" evidence="2">
    <location>
        <begin position="1381"/>
        <end position="1397"/>
    </location>
</feature>
<dbReference type="Pfam" id="PF02514">
    <property type="entry name" value="CobN-Mg_chel"/>
    <property type="match status" value="3"/>
</dbReference>
<evidence type="ECO:0000256" key="3">
    <source>
        <dbReference type="SAM" id="Phobius"/>
    </source>
</evidence>
<keyword evidence="1" id="KW-0175">Coiled coil</keyword>
<evidence type="ECO:0000313" key="6">
    <source>
        <dbReference type="EMBL" id="SFD17307.1"/>
    </source>
</evidence>
<evidence type="ECO:0000256" key="4">
    <source>
        <dbReference type="SAM" id="SignalP"/>
    </source>
</evidence>
<reference evidence="6 7" key="1">
    <citation type="submission" date="2016-10" db="EMBL/GenBank/DDBJ databases">
        <authorList>
            <person name="de Groot N.N."/>
        </authorList>
    </citation>
    <scope>NUCLEOTIDE SEQUENCE [LARGE SCALE GENOMIC DNA]</scope>
    <source>
        <strain evidence="6 7">HL3</strain>
    </source>
</reference>
<dbReference type="STRING" id="1123397.SAMN05660831_00995"/>
<dbReference type="EMBL" id="FOMJ01000002">
    <property type="protein sequence ID" value="SFD17307.1"/>
    <property type="molecule type" value="Genomic_DNA"/>
</dbReference>
<evidence type="ECO:0000256" key="2">
    <source>
        <dbReference type="SAM" id="MobiDB-lite"/>
    </source>
</evidence>
<keyword evidence="3" id="KW-1133">Transmembrane helix</keyword>
<proteinExistence type="predicted"/>
<evidence type="ECO:0000259" key="5">
    <source>
        <dbReference type="Pfam" id="PF02514"/>
    </source>
</evidence>
<feature type="signal peptide" evidence="4">
    <location>
        <begin position="1"/>
        <end position="22"/>
    </location>
</feature>
<dbReference type="OrthoDB" id="9757976at2"/>
<evidence type="ECO:0000313" key="7">
    <source>
        <dbReference type="Proteomes" id="UP000198611"/>
    </source>
</evidence>
<keyword evidence="7" id="KW-1185">Reference proteome</keyword>